<evidence type="ECO:0000256" key="4">
    <source>
        <dbReference type="RuleBase" id="RU003953"/>
    </source>
</evidence>
<comment type="caution">
    <text evidence="6">The sequence shown here is derived from an EMBL/GenBank/DDBJ whole genome shotgun (WGS) entry which is preliminary data.</text>
</comment>
<accession>A0A4Y7TY46</accession>
<evidence type="ECO:0000313" key="7">
    <source>
        <dbReference type="Proteomes" id="UP000298030"/>
    </source>
</evidence>
<evidence type="ECO:0000256" key="3">
    <source>
        <dbReference type="ARBA" id="ARBA00022884"/>
    </source>
</evidence>
<dbReference type="GO" id="GO:0052927">
    <property type="term" value="F:CC tRNA cytidylyltransferase activity"/>
    <property type="evidence" value="ECO:0007669"/>
    <property type="project" value="TreeGrafter"/>
</dbReference>
<evidence type="ECO:0000313" key="6">
    <source>
        <dbReference type="EMBL" id="TEB39090.1"/>
    </source>
</evidence>
<dbReference type="GO" id="GO:0001680">
    <property type="term" value="P:tRNA 3'-terminal CCA addition"/>
    <property type="evidence" value="ECO:0007669"/>
    <property type="project" value="TreeGrafter"/>
</dbReference>
<dbReference type="OrthoDB" id="445712at2759"/>
<keyword evidence="7" id="KW-1185">Reference proteome</keyword>
<dbReference type="SUPFAM" id="SSF81301">
    <property type="entry name" value="Nucleotidyltransferase"/>
    <property type="match status" value="1"/>
</dbReference>
<dbReference type="InterPro" id="IPR002646">
    <property type="entry name" value="PolA_pol_head_dom"/>
</dbReference>
<dbReference type="FunFam" id="3.30.460.10:FF:000019">
    <property type="entry name" value="tRNA nucleotidyltransferase cca2"/>
    <property type="match status" value="1"/>
</dbReference>
<dbReference type="GO" id="GO:0005739">
    <property type="term" value="C:mitochondrion"/>
    <property type="evidence" value="ECO:0007669"/>
    <property type="project" value="UniProtKB-ARBA"/>
</dbReference>
<name>A0A4Y7TY46_COPMI</name>
<evidence type="ECO:0000256" key="2">
    <source>
        <dbReference type="ARBA" id="ARBA00022679"/>
    </source>
</evidence>
<reference evidence="6 7" key="1">
    <citation type="journal article" date="2019" name="Nat. Ecol. Evol.">
        <title>Megaphylogeny resolves global patterns of mushroom evolution.</title>
        <authorList>
            <person name="Varga T."/>
            <person name="Krizsan K."/>
            <person name="Foldi C."/>
            <person name="Dima B."/>
            <person name="Sanchez-Garcia M."/>
            <person name="Sanchez-Ramirez S."/>
            <person name="Szollosi G.J."/>
            <person name="Szarkandi J.G."/>
            <person name="Papp V."/>
            <person name="Albert L."/>
            <person name="Andreopoulos W."/>
            <person name="Angelini C."/>
            <person name="Antonin V."/>
            <person name="Barry K.W."/>
            <person name="Bougher N.L."/>
            <person name="Buchanan P."/>
            <person name="Buyck B."/>
            <person name="Bense V."/>
            <person name="Catcheside P."/>
            <person name="Chovatia M."/>
            <person name="Cooper J."/>
            <person name="Damon W."/>
            <person name="Desjardin D."/>
            <person name="Finy P."/>
            <person name="Geml J."/>
            <person name="Haridas S."/>
            <person name="Hughes K."/>
            <person name="Justo A."/>
            <person name="Karasinski D."/>
            <person name="Kautmanova I."/>
            <person name="Kiss B."/>
            <person name="Kocsube S."/>
            <person name="Kotiranta H."/>
            <person name="LaButti K.M."/>
            <person name="Lechner B.E."/>
            <person name="Liimatainen K."/>
            <person name="Lipzen A."/>
            <person name="Lukacs Z."/>
            <person name="Mihaltcheva S."/>
            <person name="Morgado L.N."/>
            <person name="Niskanen T."/>
            <person name="Noordeloos M.E."/>
            <person name="Ohm R.A."/>
            <person name="Ortiz-Santana B."/>
            <person name="Ovrebo C."/>
            <person name="Racz N."/>
            <person name="Riley R."/>
            <person name="Savchenko A."/>
            <person name="Shiryaev A."/>
            <person name="Soop K."/>
            <person name="Spirin V."/>
            <person name="Szebenyi C."/>
            <person name="Tomsovsky M."/>
            <person name="Tulloss R.E."/>
            <person name="Uehling J."/>
            <person name="Grigoriev I.V."/>
            <person name="Vagvolgyi C."/>
            <person name="Papp T."/>
            <person name="Martin F.M."/>
            <person name="Miettinen O."/>
            <person name="Hibbett D.S."/>
            <person name="Nagy L.G."/>
        </authorList>
    </citation>
    <scope>NUCLEOTIDE SEQUENCE [LARGE SCALE GENOMIC DNA]</scope>
    <source>
        <strain evidence="6 7">FP101781</strain>
    </source>
</reference>
<dbReference type="AlphaFoldDB" id="A0A4Y7TY46"/>
<dbReference type="Proteomes" id="UP000298030">
    <property type="component" value="Unassembled WGS sequence"/>
</dbReference>
<sequence>METQISAPTPMGIQLTEQEGQICDLLNGCTQFLKDQKNITTSCRIAGGWVRDKLLGQDCSDIDIALADMMGVAFAEHLSSYAQEKGVQTGTISKIALNPKQSKHLETATLKVLGLDIDLVNLRSEEYAEDSRIPTGVSFGTPLEDAKRRDITINALFYNVQTKEVEDYTGKGLDDMRDGLIRTPLPPKETFKDDPLRVLRCIRFASRLGYTLVDDLGDAAMDPAIQEALVTKVARERVGVEIDKMMQGRDPLRSIELFHQLSLYNSVFFSAIPHEISSRFSRNAFDSDRGLANATLLHIVLNNTNPQLPAAHPLFLRRLHSDRTATPRLFLATALTPYQGVTYTDKKGKEHPGVEAVVRESLKLGAQNHYIDGIPSLFLGVEPLRKVIEEYSTYQSETVRSSIGLALRNRAIHNPNAGIHWAECGLFSLTTELGALYDISSNSFDVEMAVELVNKYNAFASRVEELDLHNVGEVIPILNGREIMKAMDTTKGGPWLAFVQLHILRWQLDNPQASAADCLQWLEKELASGKVPSAVQGPPLKPRVK</sequence>
<dbReference type="PANTHER" id="PTHR13734">
    <property type="entry name" value="TRNA-NUCLEOTIDYLTRANSFERASE"/>
    <property type="match status" value="1"/>
</dbReference>
<evidence type="ECO:0000256" key="1">
    <source>
        <dbReference type="ARBA" id="ARBA00007265"/>
    </source>
</evidence>
<dbReference type="CDD" id="cd05398">
    <property type="entry name" value="NT_ClassII-CCAase"/>
    <property type="match status" value="1"/>
</dbReference>
<dbReference type="Gene3D" id="3.30.460.10">
    <property type="entry name" value="Beta Polymerase, domain 2"/>
    <property type="match status" value="1"/>
</dbReference>
<dbReference type="STRING" id="71717.A0A4Y7TY46"/>
<dbReference type="PANTHER" id="PTHR13734:SF5">
    <property type="entry name" value="CCA TRNA NUCLEOTIDYLTRANSFERASE, MITOCHONDRIAL"/>
    <property type="match status" value="1"/>
</dbReference>
<dbReference type="Gene3D" id="1.10.3090.10">
    <property type="entry name" value="cca-adding enzyme, domain 2"/>
    <property type="match status" value="1"/>
</dbReference>
<feature type="domain" description="Poly A polymerase head" evidence="5">
    <location>
        <begin position="43"/>
        <end position="182"/>
    </location>
</feature>
<gene>
    <name evidence="6" type="ORF">FA13DRAFT_1725053</name>
</gene>
<protein>
    <recommendedName>
        <fullName evidence="5">Poly A polymerase head domain-containing protein</fullName>
    </recommendedName>
</protein>
<organism evidence="6 7">
    <name type="scientific">Coprinellus micaceus</name>
    <name type="common">Glistening ink-cap mushroom</name>
    <name type="synonym">Coprinus micaceus</name>
    <dbReference type="NCBI Taxonomy" id="71717"/>
    <lineage>
        <taxon>Eukaryota</taxon>
        <taxon>Fungi</taxon>
        <taxon>Dikarya</taxon>
        <taxon>Basidiomycota</taxon>
        <taxon>Agaricomycotina</taxon>
        <taxon>Agaricomycetes</taxon>
        <taxon>Agaricomycetidae</taxon>
        <taxon>Agaricales</taxon>
        <taxon>Agaricineae</taxon>
        <taxon>Psathyrellaceae</taxon>
        <taxon>Coprinellus</taxon>
    </lineage>
</organism>
<dbReference type="EMBL" id="QPFP01000002">
    <property type="protein sequence ID" value="TEB39090.1"/>
    <property type="molecule type" value="Genomic_DNA"/>
</dbReference>
<proteinExistence type="inferred from homology"/>
<dbReference type="GO" id="GO:0052929">
    <property type="term" value="F:ATP:3'-cytidine-cytidine-tRNA adenylyltransferase activity"/>
    <property type="evidence" value="ECO:0007669"/>
    <property type="project" value="TreeGrafter"/>
</dbReference>
<dbReference type="Pfam" id="PF01743">
    <property type="entry name" value="PolyA_pol"/>
    <property type="match status" value="1"/>
</dbReference>
<dbReference type="GO" id="GO:0003723">
    <property type="term" value="F:RNA binding"/>
    <property type="evidence" value="ECO:0007669"/>
    <property type="project" value="UniProtKB-KW"/>
</dbReference>
<evidence type="ECO:0000259" key="5">
    <source>
        <dbReference type="Pfam" id="PF01743"/>
    </source>
</evidence>
<keyword evidence="3 4" id="KW-0694">RNA-binding</keyword>
<keyword evidence="2 4" id="KW-0808">Transferase</keyword>
<comment type="similarity">
    <text evidence="1 4">Belongs to the tRNA nucleotidyltransferase/poly(A) polymerase family.</text>
</comment>
<dbReference type="SUPFAM" id="SSF81891">
    <property type="entry name" value="Poly A polymerase C-terminal region-like"/>
    <property type="match status" value="1"/>
</dbReference>
<dbReference type="InterPro" id="IPR043519">
    <property type="entry name" value="NT_sf"/>
</dbReference>